<name>A0A0E0NSY6_ORYRU</name>
<dbReference type="AlphaFoldDB" id="A0A0E0NSY6"/>
<protein>
    <submittedName>
        <fullName evidence="2">Uncharacterized protein</fullName>
    </submittedName>
</protein>
<proteinExistence type="predicted"/>
<keyword evidence="3" id="KW-1185">Reference proteome</keyword>
<reference evidence="2" key="2">
    <citation type="submission" date="2015-06" db="UniProtKB">
        <authorList>
            <consortium name="EnsemblPlants"/>
        </authorList>
    </citation>
    <scope>IDENTIFICATION</scope>
</reference>
<accession>A0A0E0NSY6</accession>
<dbReference type="Gramene" id="ORUFI03G12200.1">
    <property type="protein sequence ID" value="ORUFI03G12200.1"/>
    <property type="gene ID" value="ORUFI03G12200"/>
</dbReference>
<feature type="region of interest" description="Disordered" evidence="1">
    <location>
        <begin position="1"/>
        <end position="29"/>
    </location>
</feature>
<dbReference type="EnsemblPlants" id="ORUFI03G12200.1">
    <property type="protein sequence ID" value="ORUFI03G12200.1"/>
    <property type="gene ID" value="ORUFI03G12200"/>
</dbReference>
<organism evidence="2 3">
    <name type="scientific">Oryza rufipogon</name>
    <name type="common">Brownbeard rice</name>
    <name type="synonym">Asian wild rice</name>
    <dbReference type="NCBI Taxonomy" id="4529"/>
    <lineage>
        <taxon>Eukaryota</taxon>
        <taxon>Viridiplantae</taxon>
        <taxon>Streptophyta</taxon>
        <taxon>Embryophyta</taxon>
        <taxon>Tracheophyta</taxon>
        <taxon>Spermatophyta</taxon>
        <taxon>Magnoliopsida</taxon>
        <taxon>Liliopsida</taxon>
        <taxon>Poales</taxon>
        <taxon>Poaceae</taxon>
        <taxon>BOP clade</taxon>
        <taxon>Oryzoideae</taxon>
        <taxon>Oryzeae</taxon>
        <taxon>Oryzinae</taxon>
        <taxon>Oryza</taxon>
    </lineage>
</organism>
<dbReference type="HOGENOM" id="CLU_1819020_0_0_1"/>
<evidence type="ECO:0000313" key="3">
    <source>
        <dbReference type="Proteomes" id="UP000008022"/>
    </source>
</evidence>
<evidence type="ECO:0000256" key="1">
    <source>
        <dbReference type="SAM" id="MobiDB-lite"/>
    </source>
</evidence>
<reference evidence="3" key="1">
    <citation type="submission" date="2013-06" db="EMBL/GenBank/DDBJ databases">
        <authorList>
            <person name="Zhao Q."/>
        </authorList>
    </citation>
    <scope>NUCLEOTIDE SEQUENCE</scope>
    <source>
        <strain evidence="3">cv. W1943</strain>
    </source>
</reference>
<sequence>MEIMKTGLSTETPEVRNPCGPKENGSNLKVRNTFPANRAVHLHGTRITTIHQPPPGLRSIASAITFHITSTAPPPVRPSARQLPTGFSQGKKKHSYSYFRPSAQPRPGRWRICGCVTSIWDLDELGGLFLKWFLGASWFKEV</sequence>
<dbReference type="Proteomes" id="UP000008022">
    <property type="component" value="Unassembled WGS sequence"/>
</dbReference>
<evidence type="ECO:0000313" key="2">
    <source>
        <dbReference type="EnsemblPlants" id="ORUFI03G12200.1"/>
    </source>
</evidence>